<comment type="caution">
    <text evidence="1">The sequence shown here is derived from an EMBL/GenBank/DDBJ whole genome shotgun (WGS) entry which is preliminary data.</text>
</comment>
<protein>
    <submittedName>
        <fullName evidence="1">Uncharacterized protein</fullName>
    </submittedName>
</protein>
<sequence length="128" mass="13446">MAEKAGGLAVRDLNDARRDCSAVIDSLLHPRAGGVVEIHAEGRKLIPGPLVDIADILADGVIVQHRRRPGRGGGRYARGGRGGRHGCACNLVAAAGKESGDQNKKYEYCADFHGGTSLTLAFPVYGIL</sequence>
<evidence type="ECO:0000313" key="1">
    <source>
        <dbReference type="EMBL" id="MPM64984.1"/>
    </source>
</evidence>
<proteinExistence type="predicted"/>
<name>A0A645BT57_9ZZZZ</name>
<organism evidence="1">
    <name type="scientific">bioreactor metagenome</name>
    <dbReference type="NCBI Taxonomy" id="1076179"/>
    <lineage>
        <taxon>unclassified sequences</taxon>
        <taxon>metagenomes</taxon>
        <taxon>ecological metagenomes</taxon>
    </lineage>
</organism>
<accession>A0A645BT57</accession>
<dbReference type="EMBL" id="VSSQ01020265">
    <property type="protein sequence ID" value="MPM64984.1"/>
    <property type="molecule type" value="Genomic_DNA"/>
</dbReference>
<dbReference type="AlphaFoldDB" id="A0A645BT57"/>
<gene>
    <name evidence="1" type="ORF">SDC9_111876</name>
</gene>
<reference evidence="1" key="1">
    <citation type="submission" date="2019-08" db="EMBL/GenBank/DDBJ databases">
        <authorList>
            <person name="Kucharzyk K."/>
            <person name="Murdoch R.W."/>
            <person name="Higgins S."/>
            <person name="Loffler F."/>
        </authorList>
    </citation>
    <scope>NUCLEOTIDE SEQUENCE</scope>
</reference>